<gene>
    <name evidence="2" type="ORF">ENN51_05260</name>
</gene>
<accession>A0A7V0T674</accession>
<dbReference type="Gene3D" id="3.30.300.20">
    <property type="match status" value="1"/>
</dbReference>
<dbReference type="AlphaFoldDB" id="A0A7V0T674"/>
<dbReference type="PANTHER" id="PTHR35800">
    <property type="entry name" value="PROTEIN JAG"/>
    <property type="match status" value="1"/>
</dbReference>
<evidence type="ECO:0000313" key="2">
    <source>
        <dbReference type="EMBL" id="HDQ99678.1"/>
    </source>
</evidence>
<dbReference type="GO" id="GO:0003723">
    <property type="term" value="F:RNA binding"/>
    <property type="evidence" value="ECO:0007669"/>
    <property type="project" value="InterPro"/>
</dbReference>
<feature type="region of interest" description="Disordered" evidence="1">
    <location>
        <begin position="1"/>
        <end position="47"/>
    </location>
</feature>
<dbReference type="EMBL" id="DSBX01000201">
    <property type="protein sequence ID" value="HDQ99678.1"/>
    <property type="molecule type" value="Genomic_DNA"/>
</dbReference>
<sequence>MDEEKRHEGGGSGPDRESVAPTSSPSDSPARPEPAPAGPPSVPSEPEDVMVARVLRDILRRIGFHARVDIEKREDGYHANIRSRQATGILIGHRGATLRALQYLVRAIVRRAYPDVPMLTVDVGGYRVRRENFLRKKATAVARIVLETRREMALDLLTEKEMELVREALKAEPGVRVYALGVGTRRNVIVAPTQE</sequence>
<comment type="caution">
    <text evidence="2">The sequence shown here is derived from an EMBL/GenBank/DDBJ whole genome shotgun (WGS) entry which is preliminary data.</text>
</comment>
<feature type="compositionally biased region" description="Basic and acidic residues" evidence="1">
    <location>
        <begin position="1"/>
        <end position="18"/>
    </location>
</feature>
<dbReference type="CDD" id="cd02414">
    <property type="entry name" value="KH-II_Jag"/>
    <property type="match status" value="1"/>
</dbReference>
<name>A0A7V0T674_UNCW3</name>
<feature type="compositionally biased region" description="Pro residues" evidence="1">
    <location>
        <begin position="31"/>
        <end position="43"/>
    </location>
</feature>
<evidence type="ECO:0000256" key="1">
    <source>
        <dbReference type="SAM" id="MobiDB-lite"/>
    </source>
</evidence>
<protein>
    <submittedName>
        <fullName evidence="2">KH domain-containing protein</fullName>
    </submittedName>
</protein>
<reference evidence="2" key="1">
    <citation type="journal article" date="2020" name="mSystems">
        <title>Genome- and Community-Level Interaction Insights into Carbon Utilization and Element Cycling Functions of Hydrothermarchaeota in Hydrothermal Sediment.</title>
        <authorList>
            <person name="Zhou Z."/>
            <person name="Liu Y."/>
            <person name="Xu W."/>
            <person name="Pan J."/>
            <person name="Luo Z.H."/>
            <person name="Li M."/>
        </authorList>
    </citation>
    <scope>NUCLEOTIDE SEQUENCE [LARGE SCALE GENOMIC DNA]</scope>
    <source>
        <strain evidence="2">SpSt-1182</strain>
    </source>
</reference>
<dbReference type="Proteomes" id="UP000885672">
    <property type="component" value="Unassembled WGS sequence"/>
</dbReference>
<organism evidence="2">
    <name type="scientific">candidate division WOR-3 bacterium</name>
    <dbReference type="NCBI Taxonomy" id="2052148"/>
    <lineage>
        <taxon>Bacteria</taxon>
        <taxon>Bacteria division WOR-3</taxon>
    </lineage>
</organism>
<dbReference type="Gene3D" id="3.30.1370.50">
    <property type="entry name" value="R3H-like domain"/>
    <property type="match status" value="1"/>
</dbReference>
<dbReference type="InterPro" id="IPR015946">
    <property type="entry name" value="KH_dom-like_a/b"/>
</dbReference>
<dbReference type="PANTHER" id="PTHR35800:SF1">
    <property type="entry name" value="RNA-BINDING PROTEIN KHPB"/>
    <property type="match status" value="1"/>
</dbReference>
<dbReference type="InterPro" id="IPR036867">
    <property type="entry name" value="R3H_dom_sf"/>
</dbReference>
<dbReference type="InterPro" id="IPR039247">
    <property type="entry name" value="KhpB"/>
</dbReference>
<proteinExistence type="predicted"/>
<dbReference type="InterPro" id="IPR038008">
    <property type="entry name" value="Jag_KH"/>
</dbReference>